<dbReference type="PANTHER" id="PTHR30509">
    <property type="entry name" value="P-HYDROXYBENZOIC ACID EFFLUX PUMP SUBUNIT-RELATED"/>
    <property type="match status" value="1"/>
</dbReference>
<reference evidence="9" key="2">
    <citation type="submission" date="2022-03" db="EMBL/GenBank/DDBJ databases">
        <title>Draft title - Genomic analysis of global carrot germplasm unveils the trajectory of domestication and the origin of high carotenoid orange carrot.</title>
        <authorList>
            <person name="Iorizzo M."/>
            <person name="Ellison S."/>
            <person name="Senalik D."/>
            <person name="Macko-Podgorni A."/>
            <person name="Grzebelus D."/>
            <person name="Bostan H."/>
            <person name="Rolling W."/>
            <person name="Curaba J."/>
            <person name="Simon P."/>
        </authorList>
    </citation>
    <scope>NUCLEOTIDE SEQUENCE</scope>
    <source>
        <tissue evidence="9">Leaf</tissue>
    </source>
</reference>
<feature type="transmembrane region" description="Helical" evidence="6">
    <location>
        <begin position="100"/>
        <end position="117"/>
    </location>
</feature>
<dbReference type="EMBL" id="LNRQ01000002">
    <property type="protein sequence ID" value="KZN04474.1"/>
    <property type="molecule type" value="Genomic_DNA"/>
</dbReference>
<proteinExistence type="predicted"/>
<dbReference type="Pfam" id="PF13515">
    <property type="entry name" value="FUSC_2"/>
    <property type="match status" value="1"/>
</dbReference>
<evidence type="ECO:0000313" key="9">
    <source>
        <dbReference type="EMBL" id="WOG86746.1"/>
    </source>
</evidence>
<comment type="subcellular location">
    <subcellularLocation>
        <location evidence="1">Cell membrane</location>
        <topology evidence="1">Multi-pass membrane protein</topology>
    </subcellularLocation>
</comment>
<keyword evidence="10" id="KW-1185">Reference proteome</keyword>
<evidence type="ECO:0000256" key="1">
    <source>
        <dbReference type="ARBA" id="ARBA00004651"/>
    </source>
</evidence>
<feature type="transmembrane region" description="Helical" evidence="6">
    <location>
        <begin position="489"/>
        <end position="507"/>
    </location>
</feature>
<feature type="transmembrane region" description="Helical" evidence="6">
    <location>
        <begin position="399"/>
        <end position="417"/>
    </location>
</feature>
<evidence type="ECO:0000313" key="8">
    <source>
        <dbReference type="EMBL" id="KZN04474.1"/>
    </source>
</evidence>
<dbReference type="EMBL" id="CP093344">
    <property type="protein sequence ID" value="WOG86746.1"/>
    <property type="molecule type" value="Genomic_DNA"/>
</dbReference>
<gene>
    <name evidence="8" type="ORF">DCAR_005311</name>
    <name evidence="9" type="ORF">DCAR_0205964</name>
</gene>
<evidence type="ECO:0000256" key="2">
    <source>
        <dbReference type="ARBA" id="ARBA00022475"/>
    </source>
</evidence>
<dbReference type="PANTHER" id="PTHR30509:SF9">
    <property type="entry name" value="MULTIDRUG RESISTANCE PROTEIN MDTO"/>
    <property type="match status" value="1"/>
</dbReference>
<evidence type="ECO:0000256" key="4">
    <source>
        <dbReference type="ARBA" id="ARBA00022989"/>
    </source>
</evidence>
<dbReference type="InterPro" id="IPR049453">
    <property type="entry name" value="Memb_transporter_dom"/>
</dbReference>
<dbReference type="AlphaFoldDB" id="A0A166CXR9"/>
<reference evidence="8" key="1">
    <citation type="journal article" date="2016" name="Nat. Genet.">
        <title>A high-quality carrot genome assembly provides new insights into carotenoid accumulation and asterid genome evolution.</title>
        <authorList>
            <person name="Iorizzo M."/>
            <person name="Ellison S."/>
            <person name="Senalik D."/>
            <person name="Zeng P."/>
            <person name="Satapoomin P."/>
            <person name="Huang J."/>
            <person name="Bowman M."/>
            <person name="Iovene M."/>
            <person name="Sanseverino W."/>
            <person name="Cavagnaro P."/>
            <person name="Yildiz M."/>
            <person name="Macko-Podgorni A."/>
            <person name="Moranska E."/>
            <person name="Grzebelus E."/>
            <person name="Grzebelus D."/>
            <person name="Ashrafi H."/>
            <person name="Zheng Z."/>
            <person name="Cheng S."/>
            <person name="Spooner D."/>
            <person name="Van Deynze A."/>
            <person name="Simon P."/>
        </authorList>
    </citation>
    <scope>NUCLEOTIDE SEQUENCE [LARGE SCALE GENOMIC DNA]</scope>
    <source>
        <tissue evidence="8">Leaf</tissue>
    </source>
</reference>
<feature type="transmembrane region" description="Helical" evidence="6">
    <location>
        <begin position="519"/>
        <end position="540"/>
    </location>
</feature>
<keyword evidence="2" id="KW-1003">Cell membrane</keyword>
<dbReference type="GO" id="GO:0005886">
    <property type="term" value="C:plasma membrane"/>
    <property type="evidence" value="ECO:0007669"/>
    <property type="project" value="UniProtKB-SubCell"/>
</dbReference>
<dbReference type="STRING" id="79200.A0A166CXR9"/>
<keyword evidence="4 6" id="KW-1133">Transmembrane helix</keyword>
<feature type="transmembrane region" description="Helical" evidence="6">
    <location>
        <begin position="154"/>
        <end position="175"/>
    </location>
</feature>
<dbReference type="OMA" id="CEVKQSC"/>
<feature type="transmembrane region" description="Helical" evidence="6">
    <location>
        <begin position="73"/>
        <end position="94"/>
    </location>
</feature>
<keyword evidence="5 6" id="KW-0472">Membrane</keyword>
<evidence type="ECO:0000256" key="5">
    <source>
        <dbReference type="ARBA" id="ARBA00023136"/>
    </source>
</evidence>
<organism evidence="8">
    <name type="scientific">Daucus carota subsp. sativus</name>
    <name type="common">Carrot</name>
    <dbReference type="NCBI Taxonomy" id="79200"/>
    <lineage>
        <taxon>Eukaryota</taxon>
        <taxon>Viridiplantae</taxon>
        <taxon>Streptophyta</taxon>
        <taxon>Embryophyta</taxon>
        <taxon>Tracheophyta</taxon>
        <taxon>Spermatophyta</taxon>
        <taxon>Magnoliopsida</taxon>
        <taxon>eudicotyledons</taxon>
        <taxon>Gunneridae</taxon>
        <taxon>Pentapetalae</taxon>
        <taxon>asterids</taxon>
        <taxon>campanulids</taxon>
        <taxon>Apiales</taxon>
        <taxon>Apiaceae</taxon>
        <taxon>Apioideae</taxon>
        <taxon>Scandiceae</taxon>
        <taxon>Daucinae</taxon>
        <taxon>Daucus</taxon>
        <taxon>Daucus sect. Daucus</taxon>
    </lineage>
</organism>
<protein>
    <recommendedName>
        <fullName evidence="7">Integral membrane bound transporter domain-containing protein</fullName>
    </recommendedName>
</protein>
<evidence type="ECO:0000259" key="7">
    <source>
        <dbReference type="Pfam" id="PF13515"/>
    </source>
</evidence>
<name>A0A166CXR9_DAUCS</name>
<dbReference type="KEGG" id="dcr:108207275"/>
<evidence type="ECO:0000256" key="6">
    <source>
        <dbReference type="SAM" id="Phobius"/>
    </source>
</evidence>
<feature type="transmembrane region" description="Helical" evidence="6">
    <location>
        <begin position="124"/>
        <end position="142"/>
    </location>
</feature>
<feature type="transmembrane region" description="Helical" evidence="6">
    <location>
        <begin position="47"/>
        <end position="66"/>
    </location>
</feature>
<dbReference type="OrthoDB" id="68611at2759"/>
<evidence type="ECO:0000313" key="10">
    <source>
        <dbReference type="Proteomes" id="UP000077755"/>
    </source>
</evidence>
<feature type="domain" description="Integral membrane bound transporter" evidence="7">
    <location>
        <begin position="408"/>
        <end position="536"/>
    </location>
</feature>
<accession>A0A166CXR9</accession>
<keyword evidence="3 6" id="KW-0812">Transmembrane</keyword>
<feature type="transmembrane region" description="Helical" evidence="6">
    <location>
        <begin position="450"/>
        <end position="468"/>
    </location>
</feature>
<dbReference type="Proteomes" id="UP000077755">
    <property type="component" value="Chromosome 2"/>
</dbReference>
<dbReference type="Gramene" id="KZN04474">
    <property type="protein sequence ID" value="KZN04474"/>
    <property type="gene ID" value="DCAR_005311"/>
</dbReference>
<evidence type="ECO:0000256" key="3">
    <source>
        <dbReference type="ARBA" id="ARBA00022692"/>
    </source>
</evidence>
<sequence length="801" mass="88606">MQILSFKSERSRAFWTTCLASAFRTALACAIVGGITLFGPMSIRSQITLPAFSYVTVIIIIVDATLGDTFRGCWYALYATVQGVCPAIFCLWLLGPARLTTLVTSVLVGGSAFVVVLPQNTHVIAKRIALGQIVLVYVIGYINGVNTEPIMHPIHVATSTAIGVFACVLALLFPVPNLACVEVKRSCRLIAENYSERLNLMMKAFLEEDKKSALAFMSQAKSKATKGTKLLHSIISKQESMQWERFGIKCLGPYCATPGQRLQELETPLMGMSIALSSCQKFPMKLLNLELKDGLHKLEEHIDMSFTRIKNRLPFDLATVSESNTDDEVDALQALQSVPTEQKDLPSFFFLFCLKLLQNKVLGTKRDDPPNKSAKVDDSQNKQIHQGSICTGAKRLMPAFKCALSLFLAVLFGLMYSKKDGYWSGLPVAITFAASREATFKVANLKAQGTVLGTVYGVLGCFLFERYVKLRFISLFPWFVITELLRRSKMYAQAGGVSAVIGAVLILGRTGFRSPSEFAIARIVETFIGLSCSILVNISFQPTRASTLAKTQLSASLKSLHECVEGINLSFSSITKFRESQKGLKSSVTELRKLIAEAEVEPNFWFLPFHGAAYNKVLKSLSKMVDVLHFGAESIEFIEKELHGPHHDRHVEIMTELDSDIQVLKEKVGNSVKCCEGITKIKSVAVLETEIEKNGIACDVEAGKASIPSMFMSSDYDLDNKIEKILSCYLGNVKKMIDRDERQEKKQMVLGLSGLAFCMGILVAETTEVEKTIEELVQWENPSSHVNLHDISFKIHALQNL</sequence>